<name>A0ABS5R3J6_9HYPH</name>
<dbReference type="EMBL" id="JAHCQH010000014">
    <property type="protein sequence ID" value="MBS9476214.1"/>
    <property type="molecule type" value="Genomic_DNA"/>
</dbReference>
<evidence type="ECO:0000313" key="1">
    <source>
        <dbReference type="EMBL" id="MBS9476214.1"/>
    </source>
</evidence>
<organism evidence="1 2">
    <name type="scientific">Ancylobacter radicis</name>
    <dbReference type="NCBI Taxonomy" id="2836179"/>
    <lineage>
        <taxon>Bacteria</taxon>
        <taxon>Pseudomonadati</taxon>
        <taxon>Pseudomonadota</taxon>
        <taxon>Alphaproteobacteria</taxon>
        <taxon>Hyphomicrobiales</taxon>
        <taxon>Xanthobacteraceae</taxon>
        <taxon>Ancylobacter</taxon>
    </lineage>
</organism>
<evidence type="ECO:0000313" key="2">
    <source>
        <dbReference type="Proteomes" id="UP001166585"/>
    </source>
</evidence>
<dbReference type="RefSeq" id="WP_213754073.1">
    <property type="nucleotide sequence ID" value="NZ_JAHCQH010000014.1"/>
</dbReference>
<accession>A0ABS5R3J6</accession>
<protein>
    <recommendedName>
        <fullName evidence="3">Helix-turn-helix domain-containing protein</fullName>
    </recommendedName>
</protein>
<keyword evidence="2" id="KW-1185">Reference proteome</keyword>
<sequence length="320" mass="35744">MTGRVLPNLLNPLDRSGDVLAFPRGRQPKLTEAELRAAVAAQMKDAEIAERFGLSKQRVYQLRQKHGLVRKRQPRGARARFEPKIATERPATMPPVDHPALTEARTIYPATVVPVDGLLNVLVSGANHWKIGSRIQKGRWAGFPVYTLTLEERATCPDSCRHWRSCYGNAMHLAKRVRVGQGLEDRLGHELAILQSRHPAGFAVRLHVLGDFYSVGYVDLWASFLARFPALHVFGFTARIDGRNDPIAAALVHLVLAQWSRFAIRFSNAPIDECSTVTVEHPRQVPANAVLCPQQVGKTDSCSTCALCWQSRRRVAFLQH</sequence>
<gene>
    <name evidence="1" type="ORF">KIP89_03750</name>
</gene>
<dbReference type="Proteomes" id="UP001166585">
    <property type="component" value="Unassembled WGS sequence"/>
</dbReference>
<comment type="caution">
    <text evidence="1">The sequence shown here is derived from an EMBL/GenBank/DDBJ whole genome shotgun (WGS) entry which is preliminary data.</text>
</comment>
<proteinExistence type="predicted"/>
<evidence type="ECO:0008006" key="3">
    <source>
        <dbReference type="Google" id="ProtNLM"/>
    </source>
</evidence>
<reference evidence="1" key="1">
    <citation type="submission" date="2021-05" db="EMBL/GenBank/DDBJ databases">
        <authorList>
            <person name="Sun Q."/>
            <person name="Inoue M."/>
        </authorList>
    </citation>
    <scope>NUCLEOTIDE SEQUENCE</scope>
    <source>
        <strain evidence="1">VKM B-3255</strain>
    </source>
</reference>